<evidence type="ECO:0000256" key="2">
    <source>
        <dbReference type="ARBA" id="ARBA00023043"/>
    </source>
</evidence>
<dbReference type="InterPro" id="IPR002110">
    <property type="entry name" value="Ankyrin_rpt"/>
</dbReference>
<organism evidence="5 6">
    <name type="scientific">Podospora appendiculata</name>
    <dbReference type="NCBI Taxonomy" id="314037"/>
    <lineage>
        <taxon>Eukaryota</taxon>
        <taxon>Fungi</taxon>
        <taxon>Dikarya</taxon>
        <taxon>Ascomycota</taxon>
        <taxon>Pezizomycotina</taxon>
        <taxon>Sordariomycetes</taxon>
        <taxon>Sordariomycetidae</taxon>
        <taxon>Sordariales</taxon>
        <taxon>Podosporaceae</taxon>
        <taxon>Podospora</taxon>
    </lineage>
</organism>
<dbReference type="PANTHER" id="PTHR24171">
    <property type="entry name" value="ANKYRIN REPEAT DOMAIN-CONTAINING PROTEIN 39-RELATED"/>
    <property type="match status" value="1"/>
</dbReference>
<protein>
    <submittedName>
        <fullName evidence="5">Ankyrin repeat-containing domain protein</fullName>
    </submittedName>
</protein>
<dbReference type="EMBL" id="JAULSO010000006">
    <property type="protein sequence ID" value="KAK3681722.1"/>
    <property type="molecule type" value="Genomic_DNA"/>
</dbReference>
<evidence type="ECO:0000313" key="5">
    <source>
        <dbReference type="EMBL" id="KAK3681722.1"/>
    </source>
</evidence>
<comment type="caution">
    <text evidence="5">The sequence shown here is derived from an EMBL/GenBank/DDBJ whole genome shotgun (WGS) entry which is preliminary data.</text>
</comment>
<dbReference type="AlphaFoldDB" id="A0AAE0X032"/>
<reference evidence="5" key="1">
    <citation type="journal article" date="2023" name="Mol. Phylogenet. Evol.">
        <title>Genome-scale phylogeny and comparative genomics of the fungal order Sordariales.</title>
        <authorList>
            <person name="Hensen N."/>
            <person name="Bonometti L."/>
            <person name="Westerberg I."/>
            <person name="Brannstrom I.O."/>
            <person name="Guillou S."/>
            <person name="Cros-Aarteil S."/>
            <person name="Calhoun S."/>
            <person name="Haridas S."/>
            <person name="Kuo A."/>
            <person name="Mondo S."/>
            <person name="Pangilinan J."/>
            <person name="Riley R."/>
            <person name="LaButti K."/>
            <person name="Andreopoulos B."/>
            <person name="Lipzen A."/>
            <person name="Chen C."/>
            <person name="Yan M."/>
            <person name="Daum C."/>
            <person name="Ng V."/>
            <person name="Clum A."/>
            <person name="Steindorff A."/>
            <person name="Ohm R.A."/>
            <person name="Martin F."/>
            <person name="Silar P."/>
            <person name="Natvig D.O."/>
            <person name="Lalanne C."/>
            <person name="Gautier V."/>
            <person name="Ament-Velasquez S.L."/>
            <person name="Kruys A."/>
            <person name="Hutchinson M.I."/>
            <person name="Powell A.J."/>
            <person name="Barry K."/>
            <person name="Miller A.N."/>
            <person name="Grigoriev I.V."/>
            <person name="Debuchy R."/>
            <person name="Gladieux P."/>
            <person name="Hiltunen Thoren M."/>
            <person name="Johannesson H."/>
        </authorList>
    </citation>
    <scope>NUCLEOTIDE SEQUENCE</scope>
    <source>
        <strain evidence="5">CBS 314.62</strain>
    </source>
</reference>
<sequence>MCAGQLDIFLLLRSRGAALLVSSWRDPIDLLHHAVSLQQWAIVEHLLSKPGPARRKDRVNRRDHHNQVTPFWIAYYNDDTDWMTFLAHEGADINAAWGEGFTPFFHACLTGRFDTAMVLIRLGADVSTRFRSSSHPIVAEFDWIQREDGRTDVEPPGPSPLVGCRPIDICHHFRLNDRSYGWGSRYDRDFPSHHERLADWVDDLEVYRGRLQRALLDAPGAELETSVSVSGDVDVDVDVVDGNPQDVVLLAARELLMSFLKIIIRHPKFRAYHAKHGTKGIFEAVRGTPIGFDPKWRAERVDEIETCLRSKGSRRFCHG</sequence>
<proteinExistence type="predicted"/>
<keyword evidence="6" id="KW-1185">Reference proteome</keyword>
<dbReference type="SMART" id="SM00248">
    <property type="entry name" value="ANK"/>
    <property type="match status" value="2"/>
</dbReference>
<feature type="chain" id="PRO_5041932879" evidence="4">
    <location>
        <begin position="19"/>
        <end position="319"/>
    </location>
</feature>
<dbReference type="SUPFAM" id="SSF48403">
    <property type="entry name" value="Ankyrin repeat"/>
    <property type="match status" value="1"/>
</dbReference>
<reference evidence="5" key="2">
    <citation type="submission" date="2023-06" db="EMBL/GenBank/DDBJ databases">
        <authorList>
            <consortium name="Lawrence Berkeley National Laboratory"/>
            <person name="Haridas S."/>
            <person name="Hensen N."/>
            <person name="Bonometti L."/>
            <person name="Westerberg I."/>
            <person name="Brannstrom I.O."/>
            <person name="Guillou S."/>
            <person name="Cros-Aarteil S."/>
            <person name="Calhoun S."/>
            <person name="Kuo A."/>
            <person name="Mondo S."/>
            <person name="Pangilinan J."/>
            <person name="Riley R."/>
            <person name="Labutti K."/>
            <person name="Andreopoulos B."/>
            <person name="Lipzen A."/>
            <person name="Chen C."/>
            <person name="Yanf M."/>
            <person name="Daum C."/>
            <person name="Ng V."/>
            <person name="Clum A."/>
            <person name="Steindorff A."/>
            <person name="Ohm R."/>
            <person name="Martin F."/>
            <person name="Silar P."/>
            <person name="Natvig D."/>
            <person name="Lalanne C."/>
            <person name="Gautier V."/>
            <person name="Ament-Velasquez S.L."/>
            <person name="Kruys A."/>
            <person name="Hutchinson M.I."/>
            <person name="Powell A.J."/>
            <person name="Barry K."/>
            <person name="Miller A.N."/>
            <person name="Grigoriev I.V."/>
            <person name="Debuchy R."/>
            <person name="Gladieux P."/>
            <person name="Thoren M.H."/>
            <person name="Johannesson H."/>
        </authorList>
    </citation>
    <scope>NUCLEOTIDE SEQUENCE</scope>
    <source>
        <strain evidence="5">CBS 314.62</strain>
    </source>
</reference>
<feature type="repeat" description="ANK" evidence="3">
    <location>
        <begin position="99"/>
        <end position="131"/>
    </location>
</feature>
<dbReference type="Pfam" id="PF12796">
    <property type="entry name" value="Ank_2"/>
    <property type="match status" value="1"/>
</dbReference>
<name>A0AAE0X032_9PEZI</name>
<evidence type="ECO:0000313" key="6">
    <source>
        <dbReference type="Proteomes" id="UP001270362"/>
    </source>
</evidence>
<evidence type="ECO:0000256" key="4">
    <source>
        <dbReference type="SAM" id="SignalP"/>
    </source>
</evidence>
<accession>A0AAE0X032</accession>
<keyword evidence="1" id="KW-0677">Repeat</keyword>
<keyword evidence="2 3" id="KW-0040">ANK repeat</keyword>
<dbReference type="Proteomes" id="UP001270362">
    <property type="component" value="Unassembled WGS sequence"/>
</dbReference>
<dbReference type="InterPro" id="IPR036770">
    <property type="entry name" value="Ankyrin_rpt-contain_sf"/>
</dbReference>
<gene>
    <name evidence="5" type="ORF">B0T22DRAFT_300282</name>
</gene>
<evidence type="ECO:0000256" key="1">
    <source>
        <dbReference type="ARBA" id="ARBA00022737"/>
    </source>
</evidence>
<dbReference type="PROSITE" id="PS50088">
    <property type="entry name" value="ANK_REPEAT"/>
    <property type="match status" value="1"/>
</dbReference>
<evidence type="ECO:0000256" key="3">
    <source>
        <dbReference type="PROSITE-ProRule" id="PRU00023"/>
    </source>
</evidence>
<dbReference type="Gene3D" id="1.25.40.20">
    <property type="entry name" value="Ankyrin repeat-containing domain"/>
    <property type="match status" value="1"/>
</dbReference>
<feature type="signal peptide" evidence="4">
    <location>
        <begin position="1"/>
        <end position="18"/>
    </location>
</feature>
<dbReference type="PROSITE" id="PS50297">
    <property type="entry name" value="ANK_REP_REGION"/>
    <property type="match status" value="1"/>
</dbReference>
<keyword evidence="4" id="KW-0732">Signal</keyword>